<sequence>MSDESIMKSFSMKPELNFCNIFQDDHNLLTTLNTALTDTKILTITNIAKRKYRLLATTWPVPLRSVTVPLTSGTCTLLKYKNKANDKQLVINEPSNAMLLQKTKQNCLFHHQLNVSLNAFVPVDCTLLSSFVLCESVKESCCLMLMLWQLVLVIRSVFDS</sequence>
<reference evidence="1" key="2">
    <citation type="submission" date="2020-05" db="UniProtKB">
        <authorList>
            <consortium name="EnsemblMetazoa"/>
        </authorList>
    </citation>
    <scope>IDENTIFICATION</scope>
    <source>
        <strain evidence="1">IAEA</strain>
    </source>
</reference>
<dbReference type="EnsemblMetazoa" id="GPPI010945-RA">
    <property type="protein sequence ID" value="GPPI010945-PA"/>
    <property type="gene ID" value="GPPI010945"/>
</dbReference>
<evidence type="ECO:0000313" key="2">
    <source>
        <dbReference type="Proteomes" id="UP000092460"/>
    </source>
</evidence>
<protein>
    <submittedName>
        <fullName evidence="1">Uncharacterized protein</fullName>
    </submittedName>
</protein>
<keyword evidence="2" id="KW-1185">Reference proteome</keyword>
<organism evidence="1 2">
    <name type="scientific">Glossina palpalis gambiensis</name>
    <dbReference type="NCBI Taxonomy" id="67801"/>
    <lineage>
        <taxon>Eukaryota</taxon>
        <taxon>Metazoa</taxon>
        <taxon>Ecdysozoa</taxon>
        <taxon>Arthropoda</taxon>
        <taxon>Hexapoda</taxon>
        <taxon>Insecta</taxon>
        <taxon>Pterygota</taxon>
        <taxon>Neoptera</taxon>
        <taxon>Endopterygota</taxon>
        <taxon>Diptera</taxon>
        <taxon>Brachycera</taxon>
        <taxon>Muscomorpha</taxon>
        <taxon>Hippoboscoidea</taxon>
        <taxon>Glossinidae</taxon>
        <taxon>Glossina</taxon>
    </lineage>
</organism>
<proteinExistence type="predicted"/>
<reference evidence="2" key="1">
    <citation type="submission" date="2015-01" db="EMBL/GenBank/DDBJ databases">
        <authorList>
            <person name="Aksoy S."/>
            <person name="Warren W."/>
            <person name="Wilson R.K."/>
        </authorList>
    </citation>
    <scope>NUCLEOTIDE SEQUENCE [LARGE SCALE GENOMIC DNA]</scope>
    <source>
        <strain evidence="2">IAEA</strain>
    </source>
</reference>
<dbReference type="Proteomes" id="UP000092460">
    <property type="component" value="Unassembled WGS sequence"/>
</dbReference>
<dbReference type="AlphaFoldDB" id="A0A1B0AWD1"/>
<name>A0A1B0AWD1_9MUSC</name>
<dbReference type="VEuPathDB" id="VectorBase:GPPI010945"/>
<evidence type="ECO:0000313" key="1">
    <source>
        <dbReference type="EnsemblMetazoa" id="GPPI010945-PA"/>
    </source>
</evidence>
<accession>A0A1B0AWD1</accession>
<dbReference type="EMBL" id="JXJN01004648">
    <property type="status" value="NOT_ANNOTATED_CDS"/>
    <property type="molecule type" value="Genomic_DNA"/>
</dbReference>